<dbReference type="EMBL" id="VFLP01000045">
    <property type="protein sequence ID" value="TRX91453.1"/>
    <property type="molecule type" value="Genomic_DNA"/>
</dbReference>
<keyword evidence="2" id="KW-1185">Reference proteome</keyword>
<evidence type="ECO:0000313" key="1">
    <source>
        <dbReference type="EMBL" id="TRX91453.1"/>
    </source>
</evidence>
<comment type="caution">
    <text evidence="1">The sequence shown here is derived from an EMBL/GenBank/DDBJ whole genome shotgun (WGS) entry which is preliminary data.</text>
</comment>
<dbReference type="OrthoDB" id="1045822at2759"/>
<protein>
    <recommendedName>
        <fullName evidence="3">PLAC8 family protein</fullName>
    </recommendedName>
</protein>
<evidence type="ECO:0008006" key="3">
    <source>
        <dbReference type="Google" id="ProtNLM"/>
    </source>
</evidence>
<gene>
    <name evidence="1" type="ORF">FHL15_007677</name>
</gene>
<evidence type="ECO:0000313" key="2">
    <source>
        <dbReference type="Proteomes" id="UP000319160"/>
    </source>
</evidence>
<dbReference type="InterPro" id="IPR006461">
    <property type="entry name" value="PLAC_motif_containing"/>
</dbReference>
<dbReference type="Pfam" id="PF04749">
    <property type="entry name" value="PLAC8"/>
    <property type="match status" value="1"/>
</dbReference>
<dbReference type="PANTHER" id="PTHR15907">
    <property type="entry name" value="DUF614 FAMILY PROTEIN-RELATED"/>
    <property type="match status" value="1"/>
</dbReference>
<dbReference type="Proteomes" id="UP000319160">
    <property type="component" value="Unassembled WGS sequence"/>
</dbReference>
<name>A0A553HU17_9PEZI</name>
<dbReference type="NCBIfam" id="TIGR01571">
    <property type="entry name" value="A_thal_Cys_rich"/>
    <property type="match status" value="1"/>
</dbReference>
<proteinExistence type="predicted"/>
<dbReference type="STRING" id="2512241.A0A553HU17"/>
<organism evidence="1 2">
    <name type="scientific">Xylaria flabelliformis</name>
    <dbReference type="NCBI Taxonomy" id="2512241"/>
    <lineage>
        <taxon>Eukaryota</taxon>
        <taxon>Fungi</taxon>
        <taxon>Dikarya</taxon>
        <taxon>Ascomycota</taxon>
        <taxon>Pezizomycotina</taxon>
        <taxon>Sordariomycetes</taxon>
        <taxon>Xylariomycetidae</taxon>
        <taxon>Xylariales</taxon>
        <taxon>Xylariaceae</taxon>
        <taxon>Xylaria</taxon>
    </lineage>
</organism>
<dbReference type="AlphaFoldDB" id="A0A553HU17"/>
<sequence length="139" mass="15259">MAGMLLGATAQGIPGDERLQQLQNLALGEIGVVGQTSNRLLDPTALLPAMINVDCLIHGVLQCVCGLGWIWTMIKREQIRARFDIPGTPLNDYCVSFWCQCCAIIQHDNEMATRMPKPLDLLKKQPLPLPEMSMPGTST</sequence>
<accession>A0A553HU17</accession>
<reference evidence="2" key="1">
    <citation type="submission" date="2019-06" db="EMBL/GenBank/DDBJ databases">
        <title>Draft genome sequence of the griseofulvin-producing fungus Xylaria cubensis strain G536.</title>
        <authorList>
            <person name="Mead M.E."/>
            <person name="Raja H.A."/>
            <person name="Steenwyk J.L."/>
            <person name="Knowles S.L."/>
            <person name="Oberlies N.H."/>
            <person name="Rokas A."/>
        </authorList>
    </citation>
    <scope>NUCLEOTIDE SEQUENCE [LARGE SCALE GENOMIC DNA]</scope>
    <source>
        <strain evidence="2">G536</strain>
    </source>
</reference>